<comment type="catalytic activity">
    <reaction evidence="6">
        <text>L-threonyl-[protein] + ATP = 3-O-(5'-adenylyl)-L-threonyl-[protein] + diphosphate</text>
        <dbReference type="Rhea" id="RHEA:54292"/>
        <dbReference type="Rhea" id="RHEA-COMP:11060"/>
        <dbReference type="Rhea" id="RHEA-COMP:13847"/>
        <dbReference type="ChEBI" id="CHEBI:30013"/>
        <dbReference type="ChEBI" id="CHEBI:30616"/>
        <dbReference type="ChEBI" id="CHEBI:33019"/>
        <dbReference type="ChEBI" id="CHEBI:138113"/>
        <dbReference type="EC" id="2.7.7.108"/>
    </reaction>
</comment>
<evidence type="ECO:0000313" key="10">
    <source>
        <dbReference type="Proteomes" id="UP000223709"/>
    </source>
</evidence>
<dbReference type="RefSeq" id="WP_098922133.1">
    <property type="nucleotide sequence ID" value="NZ_CP023819.1"/>
</dbReference>
<dbReference type="SUPFAM" id="SSF140931">
    <property type="entry name" value="Fic-like"/>
    <property type="match status" value="1"/>
</dbReference>
<keyword evidence="2" id="KW-0548">Nucleotidyltransferase</keyword>
<dbReference type="GO" id="GO:0070733">
    <property type="term" value="F:AMPylase activity"/>
    <property type="evidence" value="ECO:0007669"/>
    <property type="project" value="UniProtKB-EC"/>
</dbReference>
<organism evidence="9 10">
    <name type="scientific">Faecalibacterium prausnitzii</name>
    <dbReference type="NCBI Taxonomy" id="853"/>
    <lineage>
        <taxon>Bacteria</taxon>
        <taxon>Bacillati</taxon>
        <taxon>Bacillota</taxon>
        <taxon>Clostridia</taxon>
        <taxon>Eubacteriales</taxon>
        <taxon>Oscillospiraceae</taxon>
        <taxon>Faecalibacterium</taxon>
    </lineage>
</organism>
<feature type="domain" description="Fido" evidence="8">
    <location>
        <begin position="55"/>
        <end position="196"/>
    </location>
</feature>
<protein>
    <recommendedName>
        <fullName evidence="5">protein adenylyltransferase</fullName>
        <ecNumber evidence="5">2.7.7.108</ecNumber>
    </recommendedName>
</protein>
<evidence type="ECO:0000313" key="9">
    <source>
        <dbReference type="EMBL" id="ATL88824.1"/>
    </source>
</evidence>
<evidence type="ECO:0000256" key="4">
    <source>
        <dbReference type="ARBA" id="ARBA00022840"/>
    </source>
</evidence>
<accession>A0A291T6R9</accession>
<dbReference type="PANTHER" id="PTHR39560">
    <property type="entry name" value="PROTEIN ADENYLYLTRANSFERASE FIC-RELATED"/>
    <property type="match status" value="1"/>
</dbReference>
<dbReference type="InterPro" id="IPR003812">
    <property type="entry name" value="Fido"/>
</dbReference>
<dbReference type="Pfam" id="PF02661">
    <property type="entry name" value="Fic"/>
    <property type="match status" value="1"/>
</dbReference>
<evidence type="ECO:0000256" key="5">
    <source>
        <dbReference type="ARBA" id="ARBA00034531"/>
    </source>
</evidence>
<evidence type="ECO:0000256" key="7">
    <source>
        <dbReference type="ARBA" id="ARBA00048696"/>
    </source>
</evidence>
<dbReference type="EC" id="2.7.7.108" evidence="5"/>
<evidence type="ECO:0000256" key="1">
    <source>
        <dbReference type="ARBA" id="ARBA00022679"/>
    </source>
</evidence>
<sequence>MPYTIEAAQDGCYPGTTVLVNKFDLHTQKELNAVESVLVTAKMIQWSENPRCAAFDFEHYKAIHRHLFGELYDWAGQVRMVNLSKKGTQFCPVEEIPRVSAAIFKRLAQNNLLCGLARNDFIAALVDLYQRTNELHPFREGNGRTQRVFLSQLAENAGYDLDFTAVDPDELMIATIYAAQGIEAPLQQAFEKIVQNVE</sequence>
<gene>
    <name evidence="9" type="ORF">CRH10_00115</name>
</gene>
<keyword evidence="1" id="KW-0808">Transferase</keyword>
<dbReference type="InterPro" id="IPR036597">
    <property type="entry name" value="Fido-like_dom_sf"/>
</dbReference>
<keyword evidence="4" id="KW-0067">ATP-binding</keyword>
<dbReference type="PANTHER" id="PTHR39560:SF1">
    <property type="entry name" value="PROTEIN ADENYLYLTRANSFERASE FIC-RELATED"/>
    <property type="match status" value="1"/>
</dbReference>
<dbReference type="GO" id="GO:0005524">
    <property type="term" value="F:ATP binding"/>
    <property type="evidence" value="ECO:0007669"/>
    <property type="project" value="UniProtKB-KW"/>
</dbReference>
<dbReference type="AlphaFoldDB" id="A0A291T6R9"/>
<dbReference type="PROSITE" id="PS51459">
    <property type="entry name" value="FIDO"/>
    <property type="match status" value="1"/>
</dbReference>
<proteinExistence type="predicted"/>
<evidence type="ECO:0000256" key="3">
    <source>
        <dbReference type="ARBA" id="ARBA00022741"/>
    </source>
</evidence>
<dbReference type="Proteomes" id="UP000223709">
    <property type="component" value="Chromosome"/>
</dbReference>
<comment type="catalytic activity">
    <reaction evidence="7">
        <text>L-tyrosyl-[protein] + ATP = O-(5'-adenylyl)-L-tyrosyl-[protein] + diphosphate</text>
        <dbReference type="Rhea" id="RHEA:54288"/>
        <dbReference type="Rhea" id="RHEA-COMP:10136"/>
        <dbReference type="Rhea" id="RHEA-COMP:13846"/>
        <dbReference type="ChEBI" id="CHEBI:30616"/>
        <dbReference type="ChEBI" id="CHEBI:33019"/>
        <dbReference type="ChEBI" id="CHEBI:46858"/>
        <dbReference type="ChEBI" id="CHEBI:83624"/>
        <dbReference type="EC" id="2.7.7.108"/>
    </reaction>
</comment>
<reference evidence="9 10" key="1">
    <citation type="submission" date="2017-10" db="EMBL/GenBank/DDBJ databases">
        <title>Complete Genome Sequence of Faecalibacterium prausnitzii isolated from the gut of healthy adult Indian.</title>
        <authorList>
            <person name="Bag S."/>
            <person name="Ghosh T.S."/>
            <person name="Das B."/>
        </authorList>
    </citation>
    <scope>NUCLEOTIDE SEQUENCE [LARGE SCALE GENOMIC DNA]</scope>
    <source>
        <strain evidence="9 10">Indica</strain>
    </source>
</reference>
<keyword evidence="3" id="KW-0547">Nucleotide-binding</keyword>
<dbReference type="GO" id="GO:0051302">
    <property type="term" value="P:regulation of cell division"/>
    <property type="evidence" value="ECO:0007669"/>
    <property type="project" value="TreeGrafter"/>
</dbReference>
<evidence type="ECO:0000259" key="8">
    <source>
        <dbReference type="PROSITE" id="PS51459"/>
    </source>
</evidence>
<dbReference type="EMBL" id="CP023819">
    <property type="protein sequence ID" value="ATL88824.1"/>
    <property type="molecule type" value="Genomic_DNA"/>
</dbReference>
<name>A0A291T6R9_9FIRM</name>
<dbReference type="Gene3D" id="1.10.3290.10">
    <property type="entry name" value="Fido-like domain"/>
    <property type="match status" value="1"/>
</dbReference>
<evidence type="ECO:0000256" key="6">
    <source>
        <dbReference type="ARBA" id="ARBA00047939"/>
    </source>
</evidence>
<evidence type="ECO:0000256" key="2">
    <source>
        <dbReference type="ARBA" id="ARBA00022695"/>
    </source>
</evidence>